<dbReference type="FunFam" id="1.25.40.10:FF:000731">
    <property type="entry name" value="Pentatricopeptide repeat-containing protein"/>
    <property type="match status" value="1"/>
</dbReference>
<dbReference type="PANTHER" id="PTHR47926:SF444">
    <property type="entry name" value="PENTATRICOPEPTIDE REPEAT-CONTAINING PROTEIN"/>
    <property type="match status" value="1"/>
</dbReference>
<proteinExistence type="predicted"/>
<dbReference type="EnsemblPlants" id="TraesCS7B02G149300.1">
    <property type="protein sequence ID" value="TraesCS7B02G149300.1.cds1"/>
    <property type="gene ID" value="TraesCS7B02G149300"/>
</dbReference>
<protein>
    <recommendedName>
        <fullName evidence="6">Pentacotripeptide-repeat region of PRORP domain-containing protein</fullName>
    </recommendedName>
</protein>
<organism evidence="4">
    <name type="scientific">Triticum aestivum</name>
    <name type="common">Wheat</name>
    <dbReference type="NCBI Taxonomy" id="4565"/>
    <lineage>
        <taxon>Eukaryota</taxon>
        <taxon>Viridiplantae</taxon>
        <taxon>Streptophyta</taxon>
        <taxon>Embryophyta</taxon>
        <taxon>Tracheophyta</taxon>
        <taxon>Spermatophyta</taxon>
        <taxon>Magnoliopsida</taxon>
        <taxon>Liliopsida</taxon>
        <taxon>Poales</taxon>
        <taxon>Poaceae</taxon>
        <taxon>BOP clade</taxon>
        <taxon>Pooideae</taxon>
        <taxon>Triticodae</taxon>
        <taxon>Triticeae</taxon>
        <taxon>Triticinae</taxon>
        <taxon>Triticum</taxon>
    </lineage>
</organism>
<dbReference type="SUPFAM" id="SSF48452">
    <property type="entry name" value="TPR-like"/>
    <property type="match status" value="1"/>
</dbReference>
<dbReference type="PROSITE" id="PS51375">
    <property type="entry name" value="PPR"/>
    <property type="match status" value="5"/>
</dbReference>
<dbReference type="PANTHER" id="PTHR47926">
    <property type="entry name" value="PENTATRICOPEPTIDE REPEAT-CONTAINING PROTEIN"/>
    <property type="match status" value="1"/>
</dbReference>
<keyword evidence="2" id="KW-0809">Transit peptide</keyword>
<dbReference type="Gramene" id="TraesROB_scaffold_168551_01G000200.1">
    <property type="protein sequence ID" value="TraesROB_scaffold_168551_01G000200.1"/>
    <property type="gene ID" value="TraesROB_scaffold_168551_01G000200"/>
</dbReference>
<dbReference type="OrthoDB" id="185373at2759"/>
<dbReference type="FunFam" id="1.25.40.10:FF:000329">
    <property type="entry name" value="Pentatricopeptide repeat-containing protein"/>
    <property type="match status" value="1"/>
</dbReference>
<reference evidence="4" key="2">
    <citation type="submission" date="2018-10" db="UniProtKB">
        <authorList>
            <consortium name="EnsemblPlants"/>
        </authorList>
    </citation>
    <scope>IDENTIFICATION</scope>
</reference>
<dbReference type="Gramene" id="TraesCS7B02G149300.1">
    <property type="protein sequence ID" value="TraesCS7B02G149300.1.cds1"/>
    <property type="gene ID" value="TraesCS7B02G149300"/>
</dbReference>
<feature type="repeat" description="PPR" evidence="3">
    <location>
        <begin position="252"/>
        <end position="282"/>
    </location>
</feature>
<dbReference type="FunFam" id="1.25.40.10:FF:000415">
    <property type="entry name" value="Pentatricopeptide repeat-containing protein"/>
    <property type="match status" value="1"/>
</dbReference>
<dbReference type="Gramene" id="TraesCS7B03G0405400.1">
    <property type="protein sequence ID" value="TraesCS7B03G0405400.1.CDS1"/>
    <property type="gene ID" value="TraesCS7B03G0405400"/>
</dbReference>
<dbReference type="InterPro" id="IPR011990">
    <property type="entry name" value="TPR-like_helical_dom_sf"/>
</dbReference>
<evidence type="ECO:0000313" key="4">
    <source>
        <dbReference type="EnsemblPlants" id="TraesCS7B02G149300.1.cds1"/>
    </source>
</evidence>
<dbReference type="SMR" id="A0A3B6SHS0"/>
<feature type="repeat" description="PPR" evidence="3">
    <location>
        <begin position="418"/>
        <end position="452"/>
    </location>
</feature>
<keyword evidence="5" id="KW-1185">Reference proteome</keyword>
<evidence type="ECO:0000313" key="5">
    <source>
        <dbReference type="Proteomes" id="UP000019116"/>
    </source>
</evidence>
<reference evidence="4" key="1">
    <citation type="submission" date="2018-08" db="EMBL/GenBank/DDBJ databases">
        <authorList>
            <person name="Rossello M."/>
        </authorList>
    </citation>
    <scope>NUCLEOTIDE SEQUENCE [LARGE SCALE GENOMIC DNA]</scope>
    <source>
        <strain evidence="4">cv. Chinese Spring</strain>
    </source>
</reference>
<dbReference type="Pfam" id="PF01535">
    <property type="entry name" value="PPR"/>
    <property type="match status" value="3"/>
</dbReference>
<dbReference type="Proteomes" id="UP000019116">
    <property type="component" value="Chromosome 7B"/>
</dbReference>
<evidence type="ECO:0000256" key="2">
    <source>
        <dbReference type="ARBA" id="ARBA00022946"/>
    </source>
</evidence>
<dbReference type="AlphaFoldDB" id="A0A3B6SHS0"/>
<evidence type="ECO:0000256" key="1">
    <source>
        <dbReference type="ARBA" id="ARBA00022737"/>
    </source>
</evidence>
<dbReference type="PaxDb" id="4565-Traes_7BS_403DA58AA.1"/>
<dbReference type="GO" id="GO:0003723">
    <property type="term" value="F:RNA binding"/>
    <property type="evidence" value="ECO:0007669"/>
    <property type="project" value="InterPro"/>
</dbReference>
<sequence>MPIEWLSLSELSIFRGTKTPLRGQTQNGMAPPPRLLPLLLGRLLVSGDLLRNTAHLRRIVPLLPSHPHLAASLSSLYFPLFPSSCIFLHNLLIRASATSPSPRLAFAAFSSILRSGDIPDRFTFPSLLKSASRLASFPRTGAQVHAQAVRRGFLIDVFVVNALLAMYAAFRDTGSMREVFDSCAGVTDVVSWNTVLGGYVKCGDIRNAQMVFKEMPQRNGVSWSAMVGAYAGSGELDVAREMFDEMPAIGRNIVTWNSMITGFARHGLLPLARKMFDEMPVRNLVSWNTMMRGYAVNGEMDGARKLFDVMREKDVVSWTCMISGYAQAGRYVETLELFREMQSESSGRPNEVTMVSVLSACAHLTALEEGRWAHTYIDKHKMVLDNEFNLGAALIDMYAKCGKTDMAVKIFHSLDQKNISTWNALITGLAVNGDVQDCIGLFEQMKRSGEKPNDITFVGVLTACAHSGLVDEGRRCFQSMSSCGVQPEAKHYGCMVDMLGRAGLLEEAEELIRSMPMAPDVMILGALLGACRMHKRFDVAERVQSEIIGLNTRQAGCHVLISDIYAAAGKWGEALDARRVLQKCTIRKLPGSSSSMR</sequence>
<dbReference type="STRING" id="4565.A0A3B6SHS0"/>
<dbReference type="Gramene" id="TraesWEE_scaffold_171875_01G000100.1">
    <property type="protein sequence ID" value="TraesWEE_scaffold_171875_01G000100.1"/>
    <property type="gene ID" value="TraesWEE_scaffold_171875_01G000100"/>
</dbReference>
<accession>A0A3B6SHS0</accession>
<dbReference type="GO" id="GO:0009451">
    <property type="term" value="P:RNA modification"/>
    <property type="evidence" value="ECO:0000318"/>
    <property type="project" value="GO_Central"/>
</dbReference>
<dbReference type="OMA" id="QSMASTC"/>
<evidence type="ECO:0008006" key="6">
    <source>
        <dbReference type="Google" id="ProtNLM"/>
    </source>
</evidence>
<dbReference type="Gene3D" id="1.25.40.10">
    <property type="entry name" value="Tetratricopeptide repeat domain"/>
    <property type="match status" value="3"/>
</dbReference>
<gene>
    <name evidence="4" type="primary">LOC123162697</name>
</gene>
<evidence type="ECO:0000256" key="3">
    <source>
        <dbReference type="PROSITE-ProRule" id="PRU00708"/>
    </source>
</evidence>
<name>A0A3B6SHS0_WHEAT</name>
<feature type="repeat" description="PPR" evidence="3">
    <location>
        <begin position="188"/>
        <end position="222"/>
    </location>
</feature>
<feature type="repeat" description="PPR" evidence="3">
    <location>
        <begin position="283"/>
        <end position="317"/>
    </location>
</feature>
<dbReference type="Pfam" id="PF13041">
    <property type="entry name" value="PPR_2"/>
    <property type="match status" value="3"/>
</dbReference>
<dbReference type="InterPro" id="IPR002885">
    <property type="entry name" value="PPR_rpt"/>
</dbReference>
<keyword evidence="1" id="KW-0677">Repeat</keyword>
<dbReference type="InterPro" id="IPR046960">
    <property type="entry name" value="PPR_At4g14850-like_plant"/>
</dbReference>
<dbReference type="NCBIfam" id="TIGR00756">
    <property type="entry name" value="PPR"/>
    <property type="match status" value="7"/>
</dbReference>
<feature type="repeat" description="PPR" evidence="3">
    <location>
        <begin position="453"/>
        <end position="487"/>
    </location>
</feature>